<dbReference type="Proteomes" id="UP001165289">
    <property type="component" value="Unassembled WGS sequence"/>
</dbReference>
<dbReference type="InterPro" id="IPR039361">
    <property type="entry name" value="Cyclin"/>
</dbReference>
<feature type="domain" description="Cyclin-like" evidence="6">
    <location>
        <begin position="141"/>
        <end position="225"/>
    </location>
</feature>
<dbReference type="SMART" id="SM01332">
    <property type="entry name" value="Cyclin_C"/>
    <property type="match status" value="1"/>
</dbReference>
<evidence type="ECO:0000256" key="3">
    <source>
        <dbReference type="ARBA" id="ARBA00023306"/>
    </source>
</evidence>
<gene>
    <name evidence="8" type="ORF">LOD99_11433</name>
</gene>
<keyword evidence="3" id="KW-0131">Cell cycle</keyword>
<evidence type="ECO:0000259" key="6">
    <source>
        <dbReference type="SMART" id="SM00385"/>
    </source>
</evidence>
<feature type="domain" description="Cyclin C-terminal" evidence="7">
    <location>
        <begin position="234"/>
        <end position="356"/>
    </location>
</feature>
<feature type="region of interest" description="Disordered" evidence="5">
    <location>
        <begin position="1"/>
        <end position="21"/>
    </location>
</feature>
<evidence type="ECO:0000256" key="1">
    <source>
        <dbReference type="ARBA" id="ARBA00022618"/>
    </source>
</evidence>
<keyword evidence="9" id="KW-1185">Reference proteome</keyword>
<accession>A0AAV7K207</accession>
<evidence type="ECO:0000256" key="5">
    <source>
        <dbReference type="SAM" id="MobiDB-lite"/>
    </source>
</evidence>
<comment type="similarity">
    <text evidence="4">Belongs to the cyclin family.</text>
</comment>
<dbReference type="InterPro" id="IPR006671">
    <property type="entry name" value="Cyclin_N"/>
</dbReference>
<feature type="domain" description="Cyclin-like" evidence="6">
    <location>
        <begin position="238"/>
        <end position="325"/>
    </location>
</feature>
<dbReference type="InterPro" id="IPR048258">
    <property type="entry name" value="Cyclins_cyclin-box"/>
</dbReference>
<dbReference type="CDD" id="cd20507">
    <property type="entry name" value="CYCLIN_CCNB1-like_rpt1"/>
    <property type="match status" value="1"/>
</dbReference>
<evidence type="ECO:0000259" key="7">
    <source>
        <dbReference type="SMART" id="SM01332"/>
    </source>
</evidence>
<dbReference type="InterPro" id="IPR036915">
    <property type="entry name" value="Cyclin-like_sf"/>
</dbReference>
<evidence type="ECO:0000313" key="8">
    <source>
        <dbReference type="EMBL" id="KAI6655282.1"/>
    </source>
</evidence>
<dbReference type="InterPro" id="IPR004367">
    <property type="entry name" value="Cyclin_C-dom"/>
</dbReference>
<dbReference type="InterPro" id="IPR046965">
    <property type="entry name" value="Cyclin_A/B-like"/>
</dbReference>
<proteinExistence type="inferred from homology"/>
<keyword evidence="1" id="KW-0132">Cell division</keyword>
<dbReference type="GO" id="GO:0044772">
    <property type="term" value="P:mitotic cell cycle phase transition"/>
    <property type="evidence" value="ECO:0007669"/>
    <property type="project" value="InterPro"/>
</dbReference>
<dbReference type="Pfam" id="PF02984">
    <property type="entry name" value="Cyclin_C"/>
    <property type="match status" value="1"/>
</dbReference>
<evidence type="ECO:0000313" key="9">
    <source>
        <dbReference type="Proteomes" id="UP001165289"/>
    </source>
</evidence>
<evidence type="ECO:0000256" key="4">
    <source>
        <dbReference type="RuleBase" id="RU000383"/>
    </source>
</evidence>
<dbReference type="AlphaFoldDB" id="A0AAV7K207"/>
<feature type="compositionally biased region" description="Polar residues" evidence="5">
    <location>
        <begin position="1"/>
        <end position="18"/>
    </location>
</feature>
<dbReference type="PIRSF" id="PIRSF001771">
    <property type="entry name" value="Cyclin_A_B_D_E"/>
    <property type="match status" value="1"/>
</dbReference>
<dbReference type="InterPro" id="IPR013763">
    <property type="entry name" value="Cyclin-like_dom"/>
</dbReference>
<reference evidence="8 9" key="1">
    <citation type="journal article" date="2023" name="BMC Biol.">
        <title>The compact genome of the sponge Oopsacas minuta (Hexactinellida) is lacking key metazoan core genes.</title>
        <authorList>
            <person name="Santini S."/>
            <person name="Schenkelaars Q."/>
            <person name="Jourda C."/>
            <person name="Duchesne M."/>
            <person name="Belahbib H."/>
            <person name="Rocher C."/>
            <person name="Selva M."/>
            <person name="Riesgo A."/>
            <person name="Vervoort M."/>
            <person name="Leys S.P."/>
            <person name="Kodjabachian L."/>
            <person name="Le Bivic A."/>
            <person name="Borchiellini C."/>
            <person name="Claverie J.M."/>
            <person name="Renard E."/>
        </authorList>
    </citation>
    <scope>NUCLEOTIDE SEQUENCE [LARGE SCALE GENOMIC DNA]</scope>
    <source>
        <strain evidence="8">SPO-2</strain>
    </source>
</reference>
<protein>
    <submittedName>
        <fullName evidence="8">G2/mitotic-specific cyclin-B-like</fullName>
    </submittedName>
</protein>
<keyword evidence="2 4" id="KW-0195">Cyclin</keyword>
<dbReference type="Pfam" id="PF00134">
    <property type="entry name" value="Cyclin_N"/>
    <property type="match status" value="1"/>
</dbReference>
<dbReference type="Gene3D" id="1.10.472.10">
    <property type="entry name" value="Cyclin-like"/>
    <property type="match status" value="2"/>
</dbReference>
<dbReference type="PANTHER" id="PTHR10177">
    <property type="entry name" value="CYCLINS"/>
    <property type="match status" value="1"/>
</dbReference>
<dbReference type="GO" id="GO:0016538">
    <property type="term" value="F:cyclin-dependent protein serine/threonine kinase regulator activity"/>
    <property type="evidence" value="ECO:0007669"/>
    <property type="project" value="InterPro"/>
</dbReference>
<dbReference type="SMART" id="SM00385">
    <property type="entry name" value="CYCLIN"/>
    <property type="match status" value="2"/>
</dbReference>
<dbReference type="SUPFAM" id="SSF47954">
    <property type="entry name" value="Cyclin-like"/>
    <property type="match status" value="2"/>
</dbReference>
<sequence length="370" mass="42622">MENVIPSSQPQHQKQQVTAKVMPTKVSRIPQSVTSRPALLNLTQVSLRQKTERDTQKPMKIPRLDVIPINLEQTCPAGQVTALREKIPDIDKDDSDNPLLNSEYVKSTYEYLYKLESRVRTNDYFENQSEIKPKMRSILIDWLVQVHHRFKLYQETLFLTVWIIDRYLMFKQVKKNKLQLVGVSAMLLAAKYEEIYTPEVRDFVYITDSAYTGEEIRDMEKDLFFTLDYCLGIPLCLHFLRRYSKAGEVTPEMHVMSKFLMELAQPQIMSLVFPSSELAAGALCLTANILPRDNKKEPTGWNKTLQHYSGYSQDQLIPVMKGFAQLVNGMCKSGQQAVYAKYSSNKFMEVAKNSHLTLSPFIQQLLTSNS</sequence>
<comment type="caution">
    <text evidence="8">The sequence shown here is derived from an EMBL/GenBank/DDBJ whole genome shotgun (WGS) entry which is preliminary data.</text>
</comment>
<dbReference type="PROSITE" id="PS00292">
    <property type="entry name" value="CYCLINS"/>
    <property type="match status" value="1"/>
</dbReference>
<dbReference type="EMBL" id="JAKMXF010000207">
    <property type="protein sequence ID" value="KAI6655282.1"/>
    <property type="molecule type" value="Genomic_DNA"/>
</dbReference>
<dbReference type="GO" id="GO:0051301">
    <property type="term" value="P:cell division"/>
    <property type="evidence" value="ECO:0007669"/>
    <property type="project" value="UniProtKB-KW"/>
</dbReference>
<organism evidence="8 9">
    <name type="scientific">Oopsacas minuta</name>
    <dbReference type="NCBI Taxonomy" id="111878"/>
    <lineage>
        <taxon>Eukaryota</taxon>
        <taxon>Metazoa</taxon>
        <taxon>Porifera</taxon>
        <taxon>Hexactinellida</taxon>
        <taxon>Hexasterophora</taxon>
        <taxon>Lyssacinosida</taxon>
        <taxon>Leucopsacidae</taxon>
        <taxon>Oopsacas</taxon>
    </lineage>
</organism>
<evidence type="ECO:0000256" key="2">
    <source>
        <dbReference type="ARBA" id="ARBA00023127"/>
    </source>
</evidence>
<name>A0AAV7K207_9METZ</name>
<dbReference type="FunFam" id="1.10.472.10:FF:000001">
    <property type="entry name" value="G2/mitotic-specific cyclin"/>
    <property type="match status" value="1"/>
</dbReference>